<dbReference type="EMBL" id="DYZL01000026">
    <property type="protein sequence ID" value="HJH42408.1"/>
    <property type="molecule type" value="Genomic_DNA"/>
</dbReference>
<reference evidence="11" key="2">
    <citation type="submission" date="2021-09" db="EMBL/GenBank/DDBJ databases">
        <authorList>
            <person name="Gilroy R."/>
        </authorList>
    </citation>
    <scope>NUCLEOTIDE SEQUENCE</scope>
    <source>
        <strain evidence="11">USAMLcec12-2067</strain>
    </source>
</reference>
<feature type="transmembrane region" description="Helical" evidence="10">
    <location>
        <begin position="450"/>
        <end position="473"/>
    </location>
</feature>
<name>A0A9D3AC41_9ACTN</name>
<evidence type="ECO:0000256" key="2">
    <source>
        <dbReference type="ARBA" id="ARBA00008220"/>
    </source>
</evidence>
<dbReference type="InterPro" id="IPR004754">
    <property type="entry name" value="Amino_acid_antiprt"/>
</dbReference>
<evidence type="ECO:0000256" key="7">
    <source>
        <dbReference type="ARBA" id="ARBA00022989"/>
    </source>
</evidence>
<comment type="subcellular location">
    <subcellularLocation>
        <location evidence="1">Cell membrane</location>
        <topology evidence="1">Multi-pass membrane protein</topology>
    </subcellularLocation>
</comment>
<feature type="compositionally biased region" description="Low complexity" evidence="9">
    <location>
        <begin position="1"/>
        <end position="39"/>
    </location>
</feature>
<evidence type="ECO:0000256" key="8">
    <source>
        <dbReference type="ARBA" id="ARBA00023136"/>
    </source>
</evidence>
<keyword evidence="8 10" id="KW-0472">Membrane</keyword>
<dbReference type="PANTHER" id="PTHR42770:SF4">
    <property type="entry name" value="ARGININE_ORNITHINE ANTIPORTER-RELATED"/>
    <property type="match status" value="1"/>
</dbReference>
<feature type="transmembrane region" description="Helical" evidence="10">
    <location>
        <begin position="516"/>
        <end position="538"/>
    </location>
</feature>
<keyword evidence="7 10" id="KW-1133">Transmembrane helix</keyword>
<keyword evidence="6" id="KW-0029">Amino-acid transport</keyword>
<dbReference type="Gene3D" id="1.20.1740.10">
    <property type="entry name" value="Amino acid/polyamine transporter I"/>
    <property type="match status" value="1"/>
</dbReference>
<dbReference type="Pfam" id="PF13520">
    <property type="entry name" value="AA_permease_2"/>
    <property type="match status" value="1"/>
</dbReference>
<feature type="transmembrane region" description="Helical" evidence="10">
    <location>
        <begin position="342"/>
        <end position="363"/>
    </location>
</feature>
<accession>A0A9D3AC41</accession>
<dbReference type="InterPro" id="IPR050367">
    <property type="entry name" value="APC_superfamily"/>
</dbReference>
<feature type="transmembrane region" description="Helical" evidence="10">
    <location>
        <begin position="479"/>
        <end position="496"/>
    </location>
</feature>
<evidence type="ECO:0000256" key="9">
    <source>
        <dbReference type="SAM" id="MobiDB-lite"/>
    </source>
</evidence>
<dbReference type="GO" id="GO:0006865">
    <property type="term" value="P:amino acid transport"/>
    <property type="evidence" value="ECO:0007669"/>
    <property type="project" value="UniProtKB-KW"/>
</dbReference>
<reference evidence="11" key="1">
    <citation type="journal article" date="2021" name="PeerJ">
        <title>Extensive microbial diversity within the chicken gut microbiome revealed by metagenomics and culture.</title>
        <authorList>
            <person name="Gilroy R."/>
            <person name="Ravi A."/>
            <person name="Getino M."/>
            <person name="Pursley I."/>
            <person name="Horton D.L."/>
            <person name="Alikhan N.F."/>
            <person name="Baker D."/>
            <person name="Gharbi K."/>
            <person name="Hall N."/>
            <person name="Watson M."/>
            <person name="Adriaenssens E.M."/>
            <person name="Foster-Nyarko E."/>
            <person name="Jarju S."/>
            <person name="Secka A."/>
            <person name="Antonio M."/>
            <person name="Oren A."/>
            <person name="Chaudhuri R.R."/>
            <person name="La Ragione R."/>
            <person name="Hildebrand F."/>
            <person name="Pallen M.J."/>
        </authorList>
    </citation>
    <scope>NUCLEOTIDE SEQUENCE</scope>
    <source>
        <strain evidence="11">USAMLcec12-2067</strain>
    </source>
</reference>
<evidence type="ECO:0000256" key="3">
    <source>
        <dbReference type="ARBA" id="ARBA00022448"/>
    </source>
</evidence>
<dbReference type="NCBIfam" id="TIGR00905">
    <property type="entry name" value="2A0302"/>
    <property type="match status" value="1"/>
</dbReference>
<dbReference type="GO" id="GO:0005886">
    <property type="term" value="C:plasma membrane"/>
    <property type="evidence" value="ECO:0007669"/>
    <property type="project" value="UniProtKB-SubCell"/>
</dbReference>
<feature type="transmembrane region" description="Helical" evidence="10">
    <location>
        <begin position="93"/>
        <end position="118"/>
    </location>
</feature>
<keyword evidence="3" id="KW-0813">Transport</keyword>
<dbReference type="Proteomes" id="UP000789325">
    <property type="component" value="Unassembled WGS sequence"/>
</dbReference>
<feature type="region of interest" description="Disordered" evidence="9">
    <location>
        <begin position="1"/>
        <end position="56"/>
    </location>
</feature>
<gene>
    <name evidence="11" type="ORF">K8V16_01260</name>
</gene>
<proteinExistence type="inferred from homology"/>
<dbReference type="PIRSF" id="PIRSF006060">
    <property type="entry name" value="AA_transporter"/>
    <property type="match status" value="1"/>
</dbReference>
<evidence type="ECO:0000256" key="10">
    <source>
        <dbReference type="SAM" id="Phobius"/>
    </source>
</evidence>
<feature type="transmembrane region" description="Helical" evidence="10">
    <location>
        <begin position="292"/>
        <end position="315"/>
    </location>
</feature>
<feature type="transmembrane region" description="Helical" evidence="10">
    <location>
        <begin position="180"/>
        <end position="198"/>
    </location>
</feature>
<feature type="transmembrane region" description="Helical" evidence="10">
    <location>
        <begin position="62"/>
        <end position="81"/>
    </location>
</feature>
<evidence type="ECO:0000256" key="1">
    <source>
        <dbReference type="ARBA" id="ARBA00004651"/>
    </source>
</evidence>
<evidence type="ECO:0000313" key="11">
    <source>
        <dbReference type="EMBL" id="HJH42408.1"/>
    </source>
</evidence>
<feature type="transmembrane region" description="Helical" evidence="10">
    <location>
        <begin position="261"/>
        <end position="280"/>
    </location>
</feature>
<dbReference type="PANTHER" id="PTHR42770">
    <property type="entry name" value="AMINO ACID TRANSPORTER-RELATED"/>
    <property type="match status" value="1"/>
</dbReference>
<dbReference type="AlphaFoldDB" id="A0A9D3AC41"/>
<feature type="transmembrane region" description="Helical" evidence="10">
    <location>
        <begin position="219"/>
        <end position="241"/>
    </location>
</feature>
<dbReference type="GO" id="GO:0022857">
    <property type="term" value="F:transmembrane transporter activity"/>
    <property type="evidence" value="ECO:0007669"/>
    <property type="project" value="InterPro"/>
</dbReference>
<feature type="transmembrane region" description="Helical" evidence="10">
    <location>
        <begin position="139"/>
        <end position="160"/>
    </location>
</feature>
<sequence length="540" mass="56678">MAANTTPAAGGAPASTPTGSTSIPGPTSGSGPNPAGAPGTPSPANPTGASKPAASPDDAKKVGLIGLVGIVISAMIGGGIYNLPQNMAADASAGAIIIAWVITGVGIWFIANTFRILSAARPELTNGLYTYAEKGFGKLIGFFVAYGYWICNCFALVAYAVLVMSTLNYFVPDFAGGNNIPSIIGGSVITWIMYALALRGAKSTSFLNIIGTIGKLLPVAIFILAVAIVFKLSVFLGGFWGMNGTVDLSLSFDNVMPQVQATMLVTLWLFLGIEGAVVVSGKAKSQAAVRKATTIGFLVTLALYIVVSLLPLGVYSQEEIGNLADPSMAAIMLDKFGSWGEIMVNVGVIVSVLSSWLVWMLMLGEMPFAASNSGIFPKAFVKENKQGSPSTALLWTTIIIQAVFIASHFIGSDAWTTMISITSVMALPCYLFCTLFLFKIAYRKDYPKGIFASRGMAVFTGAAGSLYGLWLIYAAGLNYLMVACIVYAVGIPLYIVGVRQHNPQEKLFAKRSDKIILAVVLALGVAGAVYSIITFGHVKL</sequence>
<organism evidence="11 12">
    <name type="scientific">Rubneribacter badeniensis</name>
    <dbReference type="NCBI Taxonomy" id="2070688"/>
    <lineage>
        <taxon>Bacteria</taxon>
        <taxon>Bacillati</taxon>
        <taxon>Actinomycetota</taxon>
        <taxon>Coriobacteriia</taxon>
        <taxon>Eggerthellales</taxon>
        <taxon>Eggerthellaceae</taxon>
        <taxon>Rubneribacter</taxon>
    </lineage>
</organism>
<keyword evidence="4" id="KW-1003">Cell membrane</keyword>
<comment type="caution">
    <text evidence="11">The sequence shown here is derived from an EMBL/GenBank/DDBJ whole genome shotgun (WGS) entry which is preliminary data.</text>
</comment>
<keyword evidence="5 10" id="KW-0812">Transmembrane</keyword>
<dbReference type="InterPro" id="IPR002293">
    <property type="entry name" value="AA/rel_permease1"/>
</dbReference>
<comment type="similarity">
    <text evidence="2">Belongs to the amino acid-polyamine-organocation (APC) superfamily. Basic amino acid/polyamine antiporter (APA) (TC 2.A.3.2) family.</text>
</comment>
<evidence type="ECO:0000256" key="6">
    <source>
        <dbReference type="ARBA" id="ARBA00022970"/>
    </source>
</evidence>
<evidence type="ECO:0000256" key="4">
    <source>
        <dbReference type="ARBA" id="ARBA00022475"/>
    </source>
</evidence>
<evidence type="ECO:0000256" key="5">
    <source>
        <dbReference type="ARBA" id="ARBA00022692"/>
    </source>
</evidence>
<evidence type="ECO:0000313" key="12">
    <source>
        <dbReference type="Proteomes" id="UP000789325"/>
    </source>
</evidence>
<feature type="transmembrane region" description="Helical" evidence="10">
    <location>
        <begin position="392"/>
        <end position="411"/>
    </location>
</feature>
<protein>
    <submittedName>
        <fullName evidence="11">Basic amino acid/polyamine antiporter</fullName>
    </submittedName>
</protein>
<feature type="transmembrane region" description="Helical" evidence="10">
    <location>
        <begin position="417"/>
        <end position="438"/>
    </location>
</feature>